<dbReference type="InterPro" id="IPR025669">
    <property type="entry name" value="AAA_dom"/>
</dbReference>
<feature type="transmembrane region" description="Helical" evidence="9">
    <location>
        <begin position="477"/>
        <end position="496"/>
    </location>
</feature>
<evidence type="ECO:0000313" key="12">
    <source>
        <dbReference type="EMBL" id="AWG22215.1"/>
    </source>
</evidence>
<dbReference type="GO" id="GO:0005886">
    <property type="term" value="C:plasma membrane"/>
    <property type="evidence" value="ECO:0007669"/>
    <property type="project" value="TreeGrafter"/>
</dbReference>
<evidence type="ECO:0000256" key="5">
    <source>
        <dbReference type="ARBA" id="ARBA00022777"/>
    </source>
</evidence>
<dbReference type="EC" id="2.7.10.2" evidence="2"/>
<dbReference type="Gene3D" id="3.40.50.300">
    <property type="entry name" value="P-loop containing nucleotide triphosphate hydrolases"/>
    <property type="match status" value="1"/>
</dbReference>
<dbReference type="SUPFAM" id="SSF52540">
    <property type="entry name" value="P-loop containing nucleoside triphosphate hydrolases"/>
    <property type="match status" value="1"/>
</dbReference>
<gene>
    <name evidence="12" type="ORF">FFWV33_12160</name>
</gene>
<dbReference type="InterPro" id="IPR050445">
    <property type="entry name" value="Bact_polysacc_biosynth/exp"/>
</dbReference>
<keyword evidence="6" id="KW-0067">ATP-binding</keyword>
<dbReference type="InterPro" id="IPR027417">
    <property type="entry name" value="P-loop_NTPase"/>
</dbReference>
<evidence type="ECO:0000259" key="11">
    <source>
        <dbReference type="Pfam" id="PF13807"/>
    </source>
</evidence>
<dbReference type="GO" id="GO:0004715">
    <property type="term" value="F:non-membrane spanning protein tyrosine kinase activity"/>
    <property type="evidence" value="ECO:0007669"/>
    <property type="project" value="UniProtKB-EC"/>
</dbReference>
<evidence type="ECO:0000256" key="1">
    <source>
        <dbReference type="ARBA" id="ARBA00007316"/>
    </source>
</evidence>
<evidence type="ECO:0000256" key="8">
    <source>
        <dbReference type="ARBA" id="ARBA00051245"/>
    </source>
</evidence>
<comment type="catalytic activity">
    <reaction evidence="8">
        <text>L-tyrosyl-[protein] + ATP = O-phospho-L-tyrosyl-[protein] + ADP + H(+)</text>
        <dbReference type="Rhea" id="RHEA:10596"/>
        <dbReference type="Rhea" id="RHEA-COMP:10136"/>
        <dbReference type="Rhea" id="RHEA-COMP:20101"/>
        <dbReference type="ChEBI" id="CHEBI:15378"/>
        <dbReference type="ChEBI" id="CHEBI:30616"/>
        <dbReference type="ChEBI" id="CHEBI:46858"/>
        <dbReference type="ChEBI" id="CHEBI:61978"/>
        <dbReference type="ChEBI" id="CHEBI:456216"/>
        <dbReference type="EC" id="2.7.10.2"/>
    </reaction>
</comment>
<dbReference type="InterPro" id="IPR032807">
    <property type="entry name" value="GNVR"/>
</dbReference>
<dbReference type="EMBL" id="CP020918">
    <property type="protein sequence ID" value="AWG22215.1"/>
    <property type="molecule type" value="Genomic_DNA"/>
</dbReference>
<keyword evidence="9" id="KW-0812">Transmembrane</keyword>
<dbReference type="OrthoDB" id="9794577at2"/>
<evidence type="ECO:0000259" key="10">
    <source>
        <dbReference type="Pfam" id="PF13614"/>
    </source>
</evidence>
<dbReference type="Pfam" id="PF13807">
    <property type="entry name" value="GNVR"/>
    <property type="match status" value="1"/>
</dbReference>
<evidence type="ECO:0000256" key="2">
    <source>
        <dbReference type="ARBA" id="ARBA00011903"/>
    </source>
</evidence>
<evidence type="ECO:0000256" key="4">
    <source>
        <dbReference type="ARBA" id="ARBA00022741"/>
    </source>
</evidence>
<feature type="transmembrane region" description="Helical" evidence="9">
    <location>
        <begin position="12"/>
        <end position="32"/>
    </location>
</feature>
<evidence type="ECO:0000256" key="3">
    <source>
        <dbReference type="ARBA" id="ARBA00022679"/>
    </source>
</evidence>
<keyword evidence="13" id="KW-1185">Reference proteome</keyword>
<dbReference type="CDD" id="cd05387">
    <property type="entry name" value="BY-kinase"/>
    <property type="match status" value="1"/>
</dbReference>
<organism evidence="12 13">
    <name type="scientific">Flavobacterium faecale</name>
    <dbReference type="NCBI Taxonomy" id="1355330"/>
    <lineage>
        <taxon>Bacteria</taxon>
        <taxon>Pseudomonadati</taxon>
        <taxon>Bacteroidota</taxon>
        <taxon>Flavobacteriia</taxon>
        <taxon>Flavobacteriales</taxon>
        <taxon>Flavobacteriaceae</taxon>
        <taxon>Flavobacterium</taxon>
    </lineage>
</organism>
<evidence type="ECO:0000313" key="13">
    <source>
        <dbReference type="Proteomes" id="UP000244527"/>
    </source>
</evidence>
<protein>
    <recommendedName>
        <fullName evidence="2">non-specific protein-tyrosine kinase</fullName>
        <ecNumber evidence="2">2.7.10.2</ecNumber>
    </recommendedName>
</protein>
<evidence type="ECO:0000256" key="9">
    <source>
        <dbReference type="SAM" id="Phobius"/>
    </source>
</evidence>
<comment type="similarity">
    <text evidence="1">Belongs to the CpsD/CapB family.</text>
</comment>
<sequence length="768" mass="86065">MDFKKELLRYLKYWPLFLICLLLSIGAAYFYLESVSPSYETAALINIDKKKEKDAQIVTTINLQKEKEDGLEEEKALITSNNFLAKIVSDLTLNINYYEKGYLQNKVVLDNPLLVKAVGSNDSLPQKQYDVQIVAEGFKVKDIATEKSFLLQGHNTTRVVAGLPFTIELTPKAKSQPDFYFDKEYVVTVEPTETAVKNLKGTLGIESFESPSNNLALSYRGTNPELSTKILKKLISDLDKTIIINKEKNYTKTLAFLNERIAIFAREKDSIQRVKESYLRDNNIYVLEDFIATKTVEKSTTSAAASLNQREIALTRSALRDVQRASGNTALGTDYNLQAPAINNQLVSYNASLLESEILLQRAQKNNPAYLALAARLRVQKQAIISSLNDYLSYLSQTNAANNVEKNTAAAQARSIPTKDKDLGNINKNLALKEETYLSLLQKKEETLLNGAILESNLSVLDSPQTNYGDTYPKRKVFILGAILFGFILAFGITYVRLMMDSKIHSEEDLPREISEVPFLGTMPKINVSEKLDNSATSRSVIAEATRTLFSNITYLLPAKAQKSGNVVLFCSSVQGEGKSFSAFHNAITISNLNKKVLLIGADLRNPQLHDYFGVTKDVPGLTNFLANRNEDWKQNIIKGTNFSENLDVLLSGEIPPNPTQLLTNSTFEILLEEAKQNYDFIIIDSAPVQLVSDTLNFSSLADVTVYIARADFTEKKSLVQLSNFIKKGQLKNVGLVINGMRRNMGYGYDYAYTYKEENVKKSWWKKS</sequence>
<dbReference type="Pfam" id="PF13614">
    <property type="entry name" value="AAA_31"/>
    <property type="match status" value="1"/>
</dbReference>
<evidence type="ECO:0000256" key="7">
    <source>
        <dbReference type="ARBA" id="ARBA00023137"/>
    </source>
</evidence>
<keyword evidence="4" id="KW-0547">Nucleotide-binding</keyword>
<dbReference type="PANTHER" id="PTHR32309:SF13">
    <property type="entry name" value="FERRIC ENTEROBACTIN TRANSPORT PROTEIN FEPE"/>
    <property type="match status" value="1"/>
</dbReference>
<feature type="domain" description="Tyrosine-protein kinase G-rich" evidence="11">
    <location>
        <begin position="425"/>
        <end position="497"/>
    </location>
</feature>
<feature type="domain" description="AAA" evidence="10">
    <location>
        <begin position="576"/>
        <end position="730"/>
    </location>
</feature>
<dbReference type="RefSeq" id="WP_108741144.1">
    <property type="nucleotide sequence ID" value="NZ_CP020918.1"/>
</dbReference>
<accession>A0A2S1LEN5</accession>
<keyword evidence="9" id="KW-1133">Transmembrane helix</keyword>
<dbReference type="AlphaFoldDB" id="A0A2S1LEN5"/>
<keyword evidence="5" id="KW-0418">Kinase</keyword>
<dbReference type="NCBIfam" id="TIGR01007">
    <property type="entry name" value="eps_fam"/>
    <property type="match status" value="1"/>
</dbReference>
<reference evidence="12 13" key="1">
    <citation type="submission" date="2017-04" db="EMBL/GenBank/DDBJ databases">
        <title>Compelte genome sequence of WV33.</title>
        <authorList>
            <person name="Lee P.C."/>
        </authorList>
    </citation>
    <scope>NUCLEOTIDE SEQUENCE [LARGE SCALE GENOMIC DNA]</scope>
    <source>
        <strain evidence="12 13">WV33</strain>
    </source>
</reference>
<keyword evidence="7" id="KW-0829">Tyrosine-protein kinase</keyword>
<dbReference type="GO" id="GO:0005524">
    <property type="term" value="F:ATP binding"/>
    <property type="evidence" value="ECO:0007669"/>
    <property type="project" value="UniProtKB-KW"/>
</dbReference>
<name>A0A2S1LEN5_9FLAO</name>
<keyword evidence="9" id="KW-0472">Membrane</keyword>
<dbReference type="InterPro" id="IPR005702">
    <property type="entry name" value="Wzc-like_C"/>
</dbReference>
<dbReference type="PANTHER" id="PTHR32309">
    <property type="entry name" value="TYROSINE-PROTEIN KINASE"/>
    <property type="match status" value="1"/>
</dbReference>
<dbReference type="KEGG" id="ffa:FFWV33_12160"/>
<proteinExistence type="inferred from homology"/>
<evidence type="ECO:0000256" key="6">
    <source>
        <dbReference type="ARBA" id="ARBA00022840"/>
    </source>
</evidence>
<dbReference type="Proteomes" id="UP000244527">
    <property type="component" value="Chromosome"/>
</dbReference>
<keyword evidence="3" id="KW-0808">Transferase</keyword>